<comment type="caution">
    <text evidence="2">The sequence shown here is derived from an EMBL/GenBank/DDBJ whole genome shotgun (WGS) entry which is preliminary data.</text>
</comment>
<feature type="coiled-coil region" evidence="1">
    <location>
        <begin position="1"/>
        <end position="35"/>
    </location>
</feature>
<reference evidence="2" key="1">
    <citation type="submission" date="2020-11" db="EMBL/GenBank/DDBJ databases">
        <authorList>
            <consortium name="DOE Joint Genome Institute"/>
            <person name="Ahrendt S."/>
            <person name="Riley R."/>
            <person name="Andreopoulos W."/>
            <person name="Labutti K."/>
            <person name="Pangilinan J."/>
            <person name="Ruiz-Duenas F.J."/>
            <person name="Barrasa J.M."/>
            <person name="Sanchez-Garcia M."/>
            <person name="Camarero S."/>
            <person name="Miyauchi S."/>
            <person name="Serrano A."/>
            <person name="Linde D."/>
            <person name="Babiker R."/>
            <person name="Drula E."/>
            <person name="Ayuso-Fernandez I."/>
            <person name="Pacheco R."/>
            <person name="Padilla G."/>
            <person name="Ferreira P."/>
            <person name="Barriuso J."/>
            <person name="Kellner H."/>
            <person name="Castanera R."/>
            <person name="Alfaro M."/>
            <person name="Ramirez L."/>
            <person name="Pisabarro A.G."/>
            <person name="Kuo A."/>
            <person name="Tritt A."/>
            <person name="Lipzen A."/>
            <person name="He G."/>
            <person name="Yan M."/>
            <person name="Ng V."/>
            <person name="Cullen D."/>
            <person name="Martin F."/>
            <person name="Rosso M.-N."/>
            <person name="Henrissat B."/>
            <person name="Hibbett D."/>
            <person name="Martinez A.T."/>
            <person name="Grigoriev I.V."/>
        </authorList>
    </citation>
    <scope>NUCLEOTIDE SEQUENCE</scope>
    <source>
        <strain evidence="2">AH 40177</strain>
    </source>
</reference>
<name>A0A9P5PKB3_9AGAR</name>
<dbReference type="EMBL" id="JADNRY010000077">
    <property type="protein sequence ID" value="KAF9067161.1"/>
    <property type="molecule type" value="Genomic_DNA"/>
</dbReference>
<evidence type="ECO:0000313" key="2">
    <source>
        <dbReference type="EMBL" id="KAF9067161.1"/>
    </source>
</evidence>
<accession>A0A9P5PKB3</accession>
<organism evidence="2 3">
    <name type="scientific">Rhodocollybia butyracea</name>
    <dbReference type="NCBI Taxonomy" id="206335"/>
    <lineage>
        <taxon>Eukaryota</taxon>
        <taxon>Fungi</taxon>
        <taxon>Dikarya</taxon>
        <taxon>Basidiomycota</taxon>
        <taxon>Agaricomycotina</taxon>
        <taxon>Agaricomycetes</taxon>
        <taxon>Agaricomycetidae</taxon>
        <taxon>Agaricales</taxon>
        <taxon>Marasmiineae</taxon>
        <taxon>Omphalotaceae</taxon>
        <taxon>Rhodocollybia</taxon>
    </lineage>
</organism>
<proteinExistence type="predicted"/>
<sequence>MADLATAVAALTQELHELKDERRRDRQDFDRLRGEHDLLQRRVSLYAPIVQNIYRSHIVKGGAMRIYWATHDPAFSSMLDTPAKLAEVDKIFRSLAVGDEEDRRKKARAWYLRHHRLPAPGTETVFPESASDKQLYEAALAARPSAAYSFLTLDVITRRAAVTPEILCWLKQEVVDIVAQHNDAAHEVTAEQLATFLELEENSPDHQQLTELYHLIFNFRYTTIGAQSRDQKSLLLVNSGSDLAIFTEESE</sequence>
<evidence type="ECO:0000256" key="1">
    <source>
        <dbReference type="SAM" id="Coils"/>
    </source>
</evidence>
<dbReference type="AlphaFoldDB" id="A0A9P5PKB3"/>
<dbReference type="OrthoDB" id="10551671at2759"/>
<dbReference type="Proteomes" id="UP000772434">
    <property type="component" value="Unassembled WGS sequence"/>
</dbReference>
<protein>
    <submittedName>
        <fullName evidence="2">Uncharacterized protein</fullName>
    </submittedName>
</protein>
<gene>
    <name evidence="2" type="ORF">BDP27DRAFT_1365136</name>
</gene>
<keyword evidence="3" id="KW-1185">Reference proteome</keyword>
<keyword evidence="1" id="KW-0175">Coiled coil</keyword>
<evidence type="ECO:0000313" key="3">
    <source>
        <dbReference type="Proteomes" id="UP000772434"/>
    </source>
</evidence>